<evidence type="ECO:0000256" key="4">
    <source>
        <dbReference type="SAM" id="MobiDB-lite"/>
    </source>
</evidence>
<feature type="coiled-coil region" evidence="3">
    <location>
        <begin position="1487"/>
        <end position="1514"/>
    </location>
</feature>
<protein>
    <submittedName>
        <fullName evidence="5">Uncharacterized protein</fullName>
    </submittedName>
</protein>
<dbReference type="InterPro" id="IPR051861">
    <property type="entry name" value="NET_actin-binding_domain"/>
</dbReference>
<feature type="coiled-coil region" evidence="3">
    <location>
        <begin position="205"/>
        <end position="870"/>
    </location>
</feature>
<dbReference type="PANTHER" id="PTHR32258:SF6">
    <property type="entry name" value="PROTEIN NETWORKED 1A"/>
    <property type="match status" value="1"/>
</dbReference>
<dbReference type="ExpressionAtlas" id="M8D9N8">
    <property type="expression patterns" value="baseline"/>
</dbReference>
<evidence type="ECO:0000313" key="5">
    <source>
        <dbReference type="EnsemblPlants" id="EMT33256"/>
    </source>
</evidence>
<feature type="region of interest" description="Disordered" evidence="4">
    <location>
        <begin position="2058"/>
        <end position="2077"/>
    </location>
</feature>
<feature type="coiled-coil region" evidence="3">
    <location>
        <begin position="1055"/>
        <end position="1142"/>
    </location>
</feature>
<feature type="region of interest" description="Disordered" evidence="4">
    <location>
        <begin position="104"/>
        <end position="175"/>
    </location>
</feature>
<dbReference type="PROSITE" id="PS51774">
    <property type="entry name" value="NAB"/>
    <property type="match status" value="1"/>
</dbReference>
<feature type="region of interest" description="Disordered" evidence="4">
    <location>
        <begin position="1776"/>
        <end position="1797"/>
    </location>
</feature>
<evidence type="ECO:0000256" key="1">
    <source>
        <dbReference type="ARBA" id="ARBA00023054"/>
    </source>
</evidence>
<evidence type="ECO:0000256" key="2">
    <source>
        <dbReference type="ARBA" id="ARBA00038006"/>
    </source>
</evidence>
<dbReference type="Pfam" id="PF07765">
    <property type="entry name" value="KIP1"/>
    <property type="match status" value="1"/>
</dbReference>
<feature type="coiled-coil region" evidence="3">
    <location>
        <begin position="1350"/>
        <end position="1391"/>
    </location>
</feature>
<evidence type="ECO:0000256" key="3">
    <source>
        <dbReference type="SAM" id="Coils"/>
    </source>
</evidence>
<dbReference type="PANTHER" id="PTHR32258">
    <property type="entry name" value="PROTEIN NETWORKED 4A"/>
    <property type="match status" value="1"/>
</dbReference>
<comment type="similarity">
    <text evidence="2">Belongs to the NET family.</text>
</comment>
<dbReference type="GO" id="GO:0051015">
    <property type="term" value="F:actin filament binding"/>
    <property type="evidence" value="ECO:0007669"/>
    <property type="project" value="TreeGrafter"/>
</dbReference>
<accession>M8D9N8</accession>
<dbReference type="InterPro" id="IPR011684">
    <property type="entry name" value="NAB"/>
</dbReference>
<sequence length="2077" mass="235476">MAAVSAHDSRQYSWLWVSHISPKNSKWLQENLSDMDTKVKAMIKLINEDADSFARRAEMYYKKRPELMKQVEEFYRAYRALAERYDQATGALRQAHRTISEVFPNQMPSMDESPSSAGQEVEPHTPEMPPLSRPTYESDDHNSKRNGSHSQETSALSNRKSLKQSNDLSLGGENAPRIVFDGKARKGLNFESPEVKGKEDISNGILNMQEEISRLLAENQNLKQQMLLESERAKKAATEIQNQKDTASQLNSEKDTSILQLLAENQNLKQQMLLESERAKKAATEIQNQKDTASQLNSEKDTSILQYDQSTERLSALESELSKAQGDLKKLTDEMALEVQKLNSAESRNSMIQSELEALDQKVKLQQQELDQKLKELENLHSSFQDEHEKRMHAESALLSKGKEGAQSKEEVQRLTIEIKMANENLDELMQSKMHLETAVCELKMEVGSLTEQNHSSELLIQQLRGEINSLTDSRSELQNEIQSIRGTMSQLSAEKDGGLLQHQQSVERVSVLESQLMNTQSELEVNENKVHILMKDVERKREEIHSIHGQLQNESDRRTQTQAALLMSESLHSKLEEEVKRLTQDLDTTIKKLSELENEKLNLENTSTELKKTILGLNSEMDASLLQQHQSLEKVSDLELQLSETKLKLEKSEQKMQLLEREMGQMSESVNSLELTLKDEAGKRVQAETSLRSMENMYSQSQEEVSRLHRETEKLNGKLNELENLSSELKSSILLLNTEKDATLLENQESSMRVSNLESELSQLQAELQTSLDGETKKRIECEAALLLVTDLHSKSQDEVNKLAMDIEELTRKLSEVENIKMDLENIVNKHTKDIHILREQNVSAELIIKDLHWELGALKELNVKLEAEVGSHIGEKEAIRRDFVRQREEKENLDGIHHALAYEMNALKDSAAANQMLIEELQITNLKLKEVYAKNLIEKALLSEKLQEMEKLSEEYSVLENSVSDANAEIEGLREKIEVLESSESSLNELDTLGKSFAVISEKNSALEMSLCGLKAEFEDMRIKLKDSEKTCQAQLADNSALSAEKNNLFSQLQNITVVAKALESKHSDLQDKHTSLSREKDLVYDQVRKLKGLLRTINKEYENAVKSHEMHANSLEKQISSLHEKIHDMDERLQEEEQKSMGASICVVALESSLVYAKDENVALLNKCQKYALENHAAEILISQLEDKARYHESERKTLLKLNGRLREGISHHLKVLNIDRDLGPAEIAQDEILLQSVSDETSSILKHKEEIEDDNTLMYTELSVLSTVMLQLGTEFRDLHLQKCALEKDVEREATELISLQIKNCQLLESNDQFRQELQNNSERDQLQKIEALVLHEKLSCLAESYEASQDKITDMAEKNESLSKEHQSLIEKYNALEDENGTALRECMMLEHLSLFLRGHNNEVASALVSLTDEMVLLSLVKGELDNEVKVLTARAILFESENNYLKKYLVYLTEVLTTRLILLEFDLNAGKSISQELAVELESCMAQLMQKDDELLEAEENVQLMQAKNRELCGVVGALQIAIEGAKVVKGELEKKIVILTEEGTTKDGEILLLRQANETLEMDAGILKRKEQSLISAHELMSEEVEQHERESLLLIGDTVTSSVNVAVYKEMALEFMMEAKAIEISAIAQKELILNKISMRDAHIEALQKNVIDMQEENAELNAELSMQLALIGSLSNHISLLEEDALSLSKPYSIECKEETCMQEDKIGPKSHRFAGGTLELKQLTSRIEALGVVISNSKCRRDEESTNSTAKMMAVNMEIQELKTKGGSEIYSEKEKQKDGEGSKGKQVQMMKDIELDEISTYYPAYGTEASSYPVGVGNGANAEVDDEMLQLWEAAERTCKNQTAKSSSCEHEHEHDIEAVEEVKSEYPSSELLRGRDLGIINKLEMSSSAEPDELWGKNVAERLASDGQRLASIQESIEELKRKMGGPAKGHSEYESVSSQLRETEGLVLEQMNLNSKLAKKAENYPALLDSMNAEREGGFPSKRKMLEQVRKGSDKVARLELELQKIQYVLLKLEEEHEYTRLKVSDKRTRVLLKDYLYGRKDHRGKKKRAPFCSCVRSKSRTEP</sequence>
<dbReference type="GO" id="GO:0005886">
    <property type="term" value="C:plasma membrane"/>
    <property type="evidence" value="ECO:0007669"/>
    <property type="project" value="TreeGrafter"/>
</dbReference>
<organism evidence="5">
    <name type="scientific">Aegilops tauschii</name>
    <name type="common">Tausch's goatgrass</name>
    <name type="synonym">Aegilops squarrosa</name>
    <dbReference type="NCBI Taxonomy" id="37682"/>
    <lineage>
        <taxon>Eukaryota</taxon>
        <taxon>Viridiplantae</taxon>
        <taxon>Streptophyta</taxon>
        <taxon>Embryophyta</taxon>
        <taxon>Tracheophyta</taxon>
        <taxon>Spermatophyta</taxon>
        <taxon>Magnoliopsida</taxon>
        <taxon>Liliopsida</taxon>
        <taxon>Poales</taxon>
        <taxon>Poaceae</taxon>
        <taxon>BOP clade</taxon>
        <taxon>Pooideae</taxon>
        <taxon>Triticodae</taxon>
        <taxon>Triticeae</taxon>
        <taxon>Triticinae</taxon>
        <taxon>Aegilops</taxon>
    </lineage>
</organism>
<feature type="compositionally biased region" description="Basic and acidic residues" evidence="4">
    <location>
        <begin position="1776"/>
        <end position="1794"/>
    </location>
</feature>
<reference evidence="5" key="1">
    <citation type="submission" date="2015-06" db="UniProtKB">
        <authorList>
            <consortium name="EnsemblPlants"/>
        </authorList>
    </citation>
    <scope>IDENTIFICATION</scope>
</reference>
<dbReference type="EnsemblPlants" id="EMT33256">
    <property type="protein sequence ID" value="EMT33256"/>
    <property type="gene ID" value="F775_18332"/>
</dbReference>
<dbReference type="Gene3D" id="1.20.5.340">
    <property type="match status" value="1"/>
</dbReference>
<feature type="compositionally biased region" description="Polar residues" evidence="4">
    <location>
        <begin position="106"/>
        <end position="118"/>
    </location>
</feature>
<feature type="coiled-coil region" evidence="3">
    <location>
        <begin position="944"/>
        <end position="992"/>
    </location>
</feature>
<feature type="compositionally biased region" description="Polar residues" evidence="4">
    <location>
        <begin position="148"/>
        <end position="168"/>
    </location>
</feature>
<proteinExistence type="inferred from homology"/>
<name>M8D9N8_AEGTA</name>
<keyword evidence="1 3" id="KW-0175">Coiled coil</keyword>